<sequence>MAPKRRKGSSSRDNFKKQKSTTSESDHLSDIDFLSNSASRFLQRDIDSLRVKFQGASGKFSVIPRNAGQYVLPQITPNILSDGNFDVDSLGITNCSVLTFINKLHKVVLNAAVAIGTAKTTDSLVDDLLRIVELNEWPTWIENHPLLRLFIEGQPRVSADPEFVVNKRSTTNACRIDAHMIILEDKHIRNVRPETGFGEVQIAAEMLAYGSENIGAARAVIDQIIFGVRVISTYVTFYKAEIRGGYWTELSNGLPTQHSVVIKRWPPTNNDQSGLNLADPAGRRAVLESLIGIREFILQ</sequence>
<name>A0A9N8Z5M0_9GLOM</name>
<keyword evidence="3" id="KW-1185">Reference proteome</keyword>
<dbReference type="Proteomes" id="UP000789572">
    <property type="component" value="Unassembled WGS sequence"/>
</dbReference>
<evidence type="ECO:0000313" key="3">
    <source>
        <dbReference type="Proteomes" id="UP000789572"/>
    </source>
</evidence>
<gene>
    <name evidence="2" type="ORF">POCULU_LOCUS1211</name>
</gene>
<organism evidence="2 3">
    <name type="scientific">Paraglomus occultum</name>
    <dbReference type="NCBI Taxonomy" id="144539"/>
    <lineage>
        <taxon>Eukaryota</taxon>
        <taxon>Fungi</taxon>
        <taxon>Fungi incertae sedis</taxon>
        <taxon>Mucoromycota</taxon>
        <taxon>Glomeromycotina</taxon>
        <taxon>Glomeromycetes</taxon>
        <taxon>Paraglomerales</taxon>
        <taxon>Paraglomeraceae</taxon>
        <taxon>Paraglomus</taxon>
    </lineage>
</organism>
<comment type="caution">
    <text evidence="2">The sequence shown here is derived from an EMBL/GenBank/DDBJ whole genome shotgun (WGS) entry which is preliminary data.</text>
</comment>
<dbReference type="AlphaFoldDB" id="A0A9N8Z5M0"/>
<evidence type="ECO:0000313" key="2">
    <source>
        <dbReference type="EMBL" id="CAG8474449.1"/>
    </source>
</evidence>
<reference evidence="2" key="1">
    <citation type="submission" date="2021-06" db="EMBL/GenBank/DDBJ databases">
        <authorList>
            <person name="Kallberg Y."/>
            <person name="Tangrot J."/>
            <person name="Rosling A."/>
        </authorList>
    </citation>
    <scope>NUCLEOTIDE SEQUENCE</scope>
    <source>
        <strain evidence="2">IA702</strain>
    </source>
</reference>
<evidence type="ECO:0000256" key="1">
    <source>
        <dbReference type="SAM" id="MobiDB-lite"/>
    </source>
</evidence>
<proteinExistence type="predicted"/>
<feature type="region of interest" description="Disordered" evidence="1">
    <location>
        <begin position="1"/>
        <end position="25"/>
    </location>
</feature>
<dbReference type="OrthoDB" id="2447694at2759"/>
<accession>A0A9N8Z5M0</accession>
<protein>
    <submittedName>
        <fullName evidence="2">7715_t:CDS:1</fullName>
    </submittedName>
</protein>
<dbReference type="EMBL" id="CAJVPJ010000085">
    <property type="protein sequence ID" value="CAG8474449.1"/>
    <property type="molecule type" value="Genomic_DNA"/>
</dbReference>